<dbReference type="Pfam" id="PF00120">
    <property type="entry name" value="Gln-synt_C"/>
    <property type="match status" value="1"/>
</dbReference>
<evidence type="ECO:0000256" key="5">
    <source>
        <dbReference type="ARBA" id="ARBA00022840"/>
    </source>
</evidence>
<evidence type="ECO:0000256" key="3">
    <source>
        <dbReference type="ARBA" id="ARBA00022598"/>
    </source>
</evidence>
<evidence type="ECO:0000256" key="6">
    <source>
        <dbReference type="PROSITE-ProRule" id="PRU01331"/>
    </source>
</evidence>
<dbReference type="SUPFAM" id="SSF55931">
    <property type="entry name" value="Glutamine synthetase/guanido kinase"/>
    <property type="match status" value="1"/>
</dbReference>
<dbReference type="AlphaFoldDB" id="A0AAD5YM92"/>
<dbReference type="PROSITE" id="PS51987">
    <property type="entry name" value="GS_CATALYTIC"/>
    <property type="match status" value="1"/>
</dbReference>
<dbReference type="FunFam" id="3.30.590.10:FF:000005">
    <property type="entry name" value="Probable glutamine synthetase"/>
    <property type="match status" value="1"/>
</dbReference>
<keyword evidence="3" id="KW-0436">Ligase</keyword>
<evidence type="ECO:0000259" key="8">
    <source>
        <dbReference type="PROSITE" id="PS51987"/>
    </source>
</evidence>
<dbReference type="Gene3D" id="3.10.20.70">
    <property type="entry name" value="Glutamine synthetase, N-terminal domain"/>
    <property type="match status" value="1"/>
</dbReference>
<sequence length="488" mass="54124">MSASPTKFAPGSKDELEAFLARTGTIKVKVAGVDVDGILRGKFMSKEKFLSAVSGDGFGFCSVIFGWDMHDAVYSRELLISNKDNGYRDILASIDLSTARRIPWENDVPFFLVSFLDPDTRQPICADPRGVLKQVVQRAERRGWKCMAGCEYEYFQFKETPESLAQKNFSSLQPLTSGMHGYSLLRPQLNNEYFHDLFDKSYDFDVPLEGHHTETGPGVYETALAYTDALRMADNALLFKFAAKSIGMQHGIVPSFMAKPWGNLPGCSGHIHVSLRDANGESLFAVSKSELDGGRKGAAYSDTKYISQLAERFLAGVLVGLPDVMPTLVPTVNGYKRLVGGEAFWAPNAVTYGYDSRSASVRIISPPSVPPAATRLEIRVPGADMNPYFALSAIFALGLRGIDKQLELPCPPISQMTPEDKKTGKVQMLPLSLERATERMMRIDSIAREDSVFGQEFVEHFGGTRQHEVKLWNEAVTNWEVERYLELA</sequence>
<reference evidence="9" key="1">
    <citation type="submission" date="2022-07" db="EMBL/GenBank/DDBJ databases">
        <title>Genome Sequence of Physisporinus lineatus.</title>
        <authorList>
            <person name="Buettner E."/>
        </authorList>
    </citation>
    <scope>NUCLEOTIDE SEQUENCE</scope>
    <source>
        <strain evidence="9">VT162</strain>
    </source>
</reference>
<keyword evidence="4" id="KW-0547">Nucleotide-binding</keyword>
<dbReference type="InterPro" id="IPR008146">
    <property type="entry name" value="Gln_synth_cat_dom"/>
</dbReference>
<comment type="caution">
    <text evidence="9">The sequence shown here is derived from an EMBL/GenBank/DDBJ whole genome shotgun (WGS) entry which is preliminary data.</text>
</comment>
<evidence type="ECO:0000256" key="4">
    <source>
        <dbReference type="ARBA" id="ARBA00022741"/>
    </source>
</evidence>
<dbReference type="GO" id="GO:0006542">
    <property type="term" value="P:glutamine biosynthetic process"/>
    <property type="evidence" value="ECO:0007669"/>
    <property type="project" value="InterPro"/>
</dbReference>
<comment type="similarity">
    <text evidence="1 6 7">Belongs to the glutamine synthetase family.</text>
</comment>
<evidence type="ECO:0000313" key="9">
    <source>
        <dbReference type="EMBL" id="KAJ3492128.1"/>
    </source>
</evidence>
<protein>
    <recommendedName>
        <fullName evidence="2">Glutamine synthetase</fullName>
    </recommendedName>
</protein>
<evidence type="ECO:0000256" key="7">
    <source>
        <dbReference type="RuleBase" id="RU000384"/>
    </source>
</evidence>
<name>A0AAD5YM92_9APHY</name>
<dbReference type="PANTHER" id="PTHR43785">
    <property type="entry name" value="GAMMA-GLUTAMYLPUTRESCINE SYNTHETASE"/>
    <property type="match status" value="1"/>
</dbReference>
<evidence type="ECO:0000313" key="10">
    <source>
        <dbReference type="Proteomes" id="UP001212997"/>
    </source>
</evidence>
<dbReference type="PANTHER" id="PTHR43785:SF12">
    <property type="entry name" value="TYPE-1 GLUTAMINE SYNTHETASE 2"/>
    <property type="match status" value="1"/>
</dbReference>
<organism evidence="9 10">
    <name type="scientific">Meripilus lineatus</name>
    <dbReference type="NCBI Taxonomy" id="2056292"/>
    <lineage>
        <taxon>Eukaryota</taxon>
        <taxon>Fungi</taxon>
        <taxon>Dikarya</taxon>
        <taxon>Basidiomycota</taxon>
        <taxon>Agaricomycotina</taxon>
        <taxon>Agaricomycetes</taxon>
        <taxon>Polyporales</taxon>
        <taxon>Meripilaceae</taxon>
        <taxon>Meripilus</taxon>
    </lineage>
</organism>
<dbReference type="SUPFAM" id="SSF54368">
    <property type="entry name" value="Glutamine synthetase, N-terminal domain"/>
    <property type="match status" value="1"/>
</dbReference>
<dbReference type="Proteomes" id="UP001212997">
    <property type="component" value="Unassembled WGS sequence"/>
</dbReference>
<dbReference type="FunFam" id="3.10.20.70:FF:000013">
    <property type="entry name" value="Glutamine synthetase bacteria"/>
    <property type="match status" value="1"/>
</dbReference>
<dbReference type="SMART" id="SM01230">
    <property type="entry name" value="Gln-synt_C"/>
    <property type="match status" value="1"/>
</dbReference>
<dbReference type="GO" id="GO:0004356">
    <property type="term" value="F:glutamine synthetase activity"/>
    <property type="evidence" value="ECO:0007669"/>
    <property type="project" value="InterPro"/>
</dbReference>
<dbReference type="Gene3D" id="3.30.590.10">
    <property type="entry name" value="Glutamine synthetase/guanido kinase, catalytic domain"/>
    <property type="match status" value="1"/>
</dbReference>
<evidence type="ECO:0000256" key="1">
    <source>
        <dbReference type="ARBA" id="ARBA00009897"/>
    </source>
</evidence>
<dbReference type="InterPro" id="IPR014746">
    <property type="entry name" value="Gln_synth/guanido_kin_cat_dom"/>
</dbReference>
<evidence type="ECO:0000256" key="2">
    <source>
        <dbReference type="ARBA" id="ARBA00021364"/>
    </source>
</evidence>
<keyword evidence="5" id="KW-0067">ATP-binding</keyword>
<dbReference type="InterPro" id="IPR036651">
    <property type="entry name" value="Gln_synt_N_sf"/>
</dbReference>
<proteinExistence type="inferred from homology"/>
<dbReference type="EMBL" id="JANAWD010000003">
    <property type="protein sequence ID" value="KAJ3492128.1"/>
    <property type="molecule type" value="Genomic_DNA"/>
</dbReference>
<dbReference type="GO" id="GO:0005524">
    <property type="term" value="F:ATP binding"/>
    <property type="evidence" value="ECO:0007669"/>
    <property type="project" value="UniProtKB-KW"/>
</dbReference>
<accession>A0AAD5YM92</accession>
<keyword evidence="10" id="KW-1185">Reference proteome</keyword>
<dbReference type="GO" id="GO:0006576">
    <property type="term" value="P:biogenic amine metabolic process"/>
    <property type="evidence" value="ECO:0007669"/>
    <property type="project" value="UniProtKB-ARBA"/>
</dbReference>
<feature type="domain" description="GS catalytic" evidence="8">
    <location>
        <begin position="128"/>
        <end position="488"/>
    </location>
</feature>
<gene>
    <name evidence="9" type="ORF">NLI96_g202</name>
</gene>